<evidence type="ECO:0000259" key="17">
    <source>
        <dbReference type="PROSITE" id="PS51192"/>
    </source>
</evidence>
<feature type="domain" description="RNase III" evidence="16">
    <location>
        <begin position="1432"/>
        <end position="1573"/>
    </location>
</feature>
<comment type="similarity">
    <text evidence="15">Belongs to the helicase family. Dicer subfamily.</text>
</comment>
<dbReference type="InterPro" id="IPR011545">
    <property type="entry name" value="DEAD/DEAH_box_helicase_dom"/>
</dbReference>
<dbReference type="InterPro" id="IPR038248">
    <property type="entry name" value="Dicer_dimer_sf"/>
</dbReference>
<dbReference type="Gene3D" id="3.30.160.380">
    <property type="entry name" value="Dicer dimerisation domain"/>
    <property type="match status" value="1"/>
</dbReference>
<dbReference type="GO" id="GO:0004386">
    <property type="term" value="F:helicase activity"/>
    <property type="evidence" value="ECO:0007669"/>
    <property type="project" value="UniProtKB-KW"/>
</dbReference>
<evidence type="ECO:0000256" key="14">
    <source>
        <dbReference type="ARBA" id="ARBA00025403"/>
    </source>
</evidence>
<dbReference type="SMART" id="SM00490">
    <property type="entry name" value="HELICc"/>
    <property type="match status" value="1"/>
</dbReference>
<dbReference type="CDD" id="cd07105">
    <property type="entry name" value="ALDH_SaliADH"/>
    <property type="match status" value="1"/>
</dbReference>
<dbReference type="GO" id="GO:0051607">
    <property type="term" value="P:defense response to virus"/>
    <property type="evidence" value="ECO:0007669"/>
    <property type="project" value="UniProtKB-KW"/>
</dbReference>
<gene>
    <name evidence="20" type="ORF">D6C78_10229</name>
</gene>
<evidence type="ECO:0000256" key="15">
    <source>
        <dbReference type="PROSITE-ProRule" id="PRU00657"/>
    </source>
</evidence>
<comment type="caution">
    <text evidence="20">The sequence shown here is derived from an EMBL/GenBank/DDBJ whole genome shotgun (WGS) entry which is preliminary data.</text>
</comment>
<feature type="domain" description="Helicase C-terminal" evidence="18">
    <location>
        <begin position="907"/>
        <end position="1082"/>
    </location>
</feature>
<dbReference type="Gene3D" id="1.10.1520.10">
    <property type="entry name" value="Ribonuclease III domain"/>
    <property type="match status" value="2"/>
</dbReference>
<dbReference type="CDD" id="cd18802">
    <property type="entry name" value="SF2_C_dicer"/>
    <property type="match status" value="1"/>
</dbReference>
<keyword evidence="6" id="KW-0547">Nucleotide-binding</keyword>
<accession>A0A4T0B6F3</accession>
<evidence type="ECO:0000256" key="12">
    <source>
        <dbReference type="ARBA" id="ARBA00023118"/>
    </source>
</evidence>
<evidence type="ECO:0000256" key="7">
    <source>
        <dbReference type="ARBA" id="ARBA00022801"/>
    </source>
</evidence>
<dbReference type="InterPro" id="IPR015590">
    <property type="entry name" value="Aldehyde_DH_dom"/>
</dbReference>
<dbReference type="Pfam" id="PF03368">
    <property type="entry name" value="Dicer_dimer"/>
    <property type="match status" value="1"/>
</dbReference>
<comment type="function">
    <text evidence="14">Dicer-like endonuclease involved in cleaving double-stranded RNA in the RNA interference (RNAi) pathway. Produces 21 to 25 bp dsRNAs (siRNAs) which target the selective destruction of homologous RNAs leading to sequence-specific suppression of gene expression, called post-transcriptional gene silencing (PTGS). Part of a broad host defense response against viral infection and transposons.</text>
</comment>
<dbReference type="Pfam" id="PF00636">
    <property type="entry name" value="Ribonuclease_3"/>
    <property type="match status" value="2"/>
</dbReference>
<evidence type="ECO:0000313" key="20">
    <source>
        <dbReference type="EMBL" id="TIA29411.1"/>
    </source>
</evidence>
<keyword evidence="12" id="KW-0051">Antiviral defense</keyword>
<protein>
    <submittedName>
        <fullName evidence="20">P-loop containing nucleoside triphosphate hydrolase protein</fullName>
    </submittedName>
</protein>
<dbReference type="GO" id="GO:0005737">
    <property type="term" value="C:cytoplasm"/>
    <property type="evidence" value="ECO:0007669"/>
    <property type="project" value="TreeGrafter"/>
</dbReference>
<dbReference type="SUPFAM" id="SSF53720">
    <property type="entry name" value="ALDH-like"/>
    <property type="match status" value="1"/>
</dbReference>
<dbReference type="PANTHER" id="PTHR14950">
    <property type="entry name" value="DICER-RELATED"/>
    <property type="match status" value="1"/>
</dbReference>
<evidence type="ECO:0000256" key="10">
    <source>
        <dbReference type="ARBA" id="ARBA00022842"/>
    </source>
</evidence>
<dbReference type="GO" id="GO:0046872">
    <property type="term" value="F:metal ion binding"/>
    <property type="evidence" value="ECO:0007669"/>
    <property type="project" value="UniProtKB-KW"/>
</dbReference>
<evidence type="ECO:0000313" key="21">
    <source>
        <dbReference type="Proteomes" id="UP000308724"/>
    </source>
</evidence>
<dbReference type="PROSITE" id="PS51194">
    <property type="entry name" value="HELICASE_CTER"/>
    <property type="match status" value="1"/>
</dbReference>
<dbReference type="PROSITE" id="PS00517">
    <property type="entry name" value="RNASE_3_1"/>
    <property type="match status" value="2"/>
</dbReference>
<feature type="domain" description="Dicer dsRNA-binding fold" evidence="19">
    <location>
        <begin position="1103"/>
        <end position="1197"/>
    </location>
</feature>
<keyword evidence="11 15" id="KW-0694">RNA-binding</keyword>
<evidence type="ECO:0000256" key="8">
    <source>
        <dbReference type="ARBA" id="ARBA00022806"/>
    </source>
</evidence>
<dbReference type="Gene3D" id="3.40.309.10">
    <property type="entry name" value="Aldehyde Dehydrogenase, Chain A, domain 2"/>
    <property type="match status" value="1"/>
</dbReference>
<dbReference type="PROSITE" id="PS50142">
    <property type="entry name" value="RNASE_3_2"/>
    <property type="match status" value="2"/>
</dbReference>
<keyword evidence="3" id="KW-0930">Antiviral protein</keyword>
<dbReference type="InterPro" id="IPR001650">
    <property type="entry name" value="Helicase_C-like"/>
</dbReference>
<dbReference type="InterPro" id="IPR016163">
    <property type="entry name" value="Ald_DH_C"/>
</dbReference>
<name>A0A4T0B6F3_AURPU</name>
<keyword evidence="7 20" id="KW-0378">Hydrolase</keyword>
<evidence type="ECO:0000256" key="4">
    <source>
        <dbReference type="ARBA" id="ARBA00022723"/>
    </source>
</evidence>
<dbReference type="SMART" id="SM00487">
    <property type="entry name" value="DEXDc"/>
    <property type="match status" value="1"/>
</dbReference>
<dbReference type="InterPro" id="IPR000999">
    <property type="entry name" value="RNase_III_dom"/>
</dbReference>
<sequence>MPSGSFLFISLVAYSELKHTTMADYTVPLWLDGKEVVTETTFDVNSPKTEKKLWSCSSASVEDAQKAVDSCQRAWKSWKKLKSTEIRKILLKAADIMESRLDELAGYQMEETGAPDFIVKQFNLPTTVEMFRDVAGRIGGIVGMIPQTQDGGALVFKEPYGVILGIAPWNAPYILGLRAVIYALATGNTCILKGSELSPRSFWAIGSVFHEAGLPAGCLNVLYHRTTDAAAVTNHLIEAPEIKKVNFTGSTAVGAIIAAKAGQNLKPCLMELGGKASALVLDDAEIENAAFQCALGAFVHAGQICMSTERIIVHRSILEPFSEALKGAIAKIYPDSGEAPILVAKPAVEKNQKLVKDAVEKGAKLLYGDINSKETNAHRLRPFVVQDVTKEMDLYYTESFGPSVSLLTVDSDEEAVNYANDTEYGLSGAIFTKDLQRGIRLARQIDSGAVHINQMSVHDEAGLPHGGVKKSGWGRFNHEYGLNEFLKLKTLGVSQDGEAMSEPFSPTSSLAEDVSDTKRIEDDAFFKPTIEDDGLSDVPEAEKDTINVRSFDDDDNEIFKLRAYQDEMLAESLKRNTIVVLNTGAGKTHIALARTRAELELDDSDKLVWFLAPTVALCHQHYKSIKTNLPAYQTRLLTSEDGVDRWTDQTVWDGVLKDMKIIISTYGVLYDALCHGFVAMKRLSLCVFDEAHHCTKKHASNMIMQQFYRPAKDAGQSVPRILGLSASPVMNAKAGGLEVLETNMDSHAITPRLHRSELMQYVHIPELMKMSFQSQEAPDIPNSLRETLTTFIHQYKIREDPYLVELIDTGGPDMKTSVNEILMSRKTYCTDQLRALRTRAEVIARDISLSASETYIQACRDKFLAGIQQNNASWMPELSDKEKGHLAQIVSGLRVDSAISDSTASPKLQLLLEILRKESGPSFTGIIFVEQRAVVAALAEYLTSLPEMSQLFNIGTFVGGSNSSKKKSTIGDINDLKAQQQTLDDFRIGKKNLIIATSVLEEGIDISSCQTVICFDAPLNLVSFVQRRGRARKKDSKYIILLADDDIKGEPAKWNQLEDRMKAAYEDEYRNAQLAAQLEQIHEADGRKYEVPSTGALLTLDNAKSHLYHFCAMLQTTSYVDHRPVFDCRTDAEALVTANVLLPSCVNKKYRKAVSAHGWRTERAAMKDAAFQACVVLHQAGLLNDHLLPPHIQTPDQARQNRAGLIPVAKRVDPWSLGEANSWFRHTVELEIEGQPSISMAMFLPIECPKIDAIQLHLSMSVSGVAKIGPGQPCTLSVDEIAQKRRDTETILLSVLSPADIADAKGNYAAMFEPLDNQDRAQLSRKSLPASQLLSTVRSAADVGLVRINGQQGRTYVFESIQGQSQQILEVTKFPKKRDFLTQVTEESKKNKLTREQLATSQCTIDLLPVRYSFFAACIPSILHKIEAAILAARLQTTLLAPIGFTNLQLIIEATTSGNADFTASYERLEYLGDAVLKYCTHIQLSAQHPEWPESYLTAEKGRTNGNASLSRACLSSGVDRYISTTKFTGNHWKPPLLPADGAEKEEKKVDRSTKTLADVVEALVGASYIDKGLEGALACIRIFLPNEQWLPHSSCLSILLSNTPALPTVPPFLSTVEKLIGYKFTNPSLLLEALTHSSFSSTEALSYERLEFLGDAVLDQILVPSIFAAKPALKNHEMHRMRQALANAHILGICSLELSLCVPRLEAMSTSSAAEEVKLEDVGHEYHLYDFLRCGSSVHIQRQTALHRYTPWREQILQQLHKGHEYPWPDLIRLKTPKWMSDILESLLGAIYMDSQGSLAACKAFVEKLGLLDLMDRFLEEGVAVGFPRERLGMLANMNGVEYVAEGDGEGGWGCKVLVGGREVVEVEGCVSREEAEVRDAAMAVRVLQEEVIKEMGRVDQEMVDIE</sequence>
<proteinExistence type="inferred from homology"/>
<evidence type="ECO:0000256" key="9">
    <source>
        <dbReference type="ARBA" id="ARBA00022840"/>
    </source>
</evidence>
<dbReference type="InterPro" id="IPR036389">
    <property type="entry name" value="RNase_III_sf"/>
</dbReference>
<keyword evidence="10" id="KW-0460">Magnesium</keyword>
<keyword evidence="4" id="KW-0479">Metal-binding</keyword>
<evidence type="ECO:0000259" key="18">
    <source>
        <dbReference type="PROSITE" id="PS51194"/>
    </source>
</evidence>
<evidence type="ECO:0000259" key="19">
    <source>
        <dbReference type="PROSITE" id="PS51327"/>
    </source>
</evidence>
<dbReference type="GO" id="GO:0004525">
    <property type="term" value="F:ribonuclease III activity"/>
    <property type="evidence" value="ECO:0007669"/>
    <property type="project" value="InterPro"/>
</dbReference>
<organism evidence="20 21">
    <name type="scientific">Aureobasidium pullulans</name>
    <name type="common">Black yeast</name>
    <name type="synonym">Pullularia pullulans</name>
    <dbReference type="NCBI Taxonomy" id="5580"/>
    <lineage>
        <taxon>Eukaryota</taxon>
        <taxon>Fungi</taxon>
        <taxon>Dikarya</taxon>
        <taxon>Ascomycota</taxon>
        <taxon>Pezizomycotina</taxon>
        <taxon>Dothideomycetes</taxon>
        <taxon>Dothideomycetidae</taxon>
        <taxon>Dothideales</taxon>
        <taxon>Saccotheciaceae</taxon>
        <taxon>Aureobasidium</taxon>
    </lineage>
</organism>
<dbReference type="Gene3D" id="3.40.605.10">
    <property type="entry name" value="Aldehyde Dehydrogenase, Chain A, domain 1"/>
    <property type="match status" value="1"/>
</dbReference>
<keyword evidence="5" id="KW-0677">Repeat</keyword>
<dbReference type="Gene3D" id="3.40.50.300">
    <property type="entry name" value="P-loop containing nucleotide triphosphate hydrolases"/>
    <property type="match status" value="2"/>
</dbReference>
<dbReference type="CDD" id="cd18034">
    <property type="entry name" value="DEXHc_dicer"/>
    <property type="match status" value="1"/>
</dbReference>
<feature type="domain" description="Helicase ATP-binding" evidence="17">
    <location>
        <begin position="568"/>
        <end position="746"/>
    </location>
</feature>
<dbReference type="GO" id="GO:0050688">
    <property type="term" value="P:regulation of defense response to virus"/>
    <property type="evidence" value="ECO:0007669"/>
    <property type="project" value="UniProtKB-KW"/>
</dbReference>
<dbReference type="SUPFAM" id="SSF69065">
    <property type="entry name" value="RNase III domain-like"/>
    <property type="match status" value="2"/>
</dbReference>
<reference evidence="20 21" key="1">
    <citation type="submission" date="2018-10" db="EMBL/GenBank/DDBJ databases">
        <title>Fifty Aureobasidium pullulans genomes reveal a recombining polyextremotolerant generalist.</title>
        <authorList>
            <person name="Gostincar C."/>
            <person name="Turk M."/>
            <person name="Zajc J."/>
            <person name="Gunde-Cimerman N."/>
        </authorList>
    </citation>
    <scope>NUCLEOTIDE SEQUENCE [LARGE SCALE GENOMIC DNA]</scope>
    <source>
        <strain evidence="20 21">EXF-1645</strain>
    </source>
</reference>
<evidence type="ECO:0000256" key="11">
    <source>
        <dbReference type="ARBA" id="ARBA00022884"/>
    </source>
</evidence>
<keyword evidence="9" id="KW-0067">ATP-binding</keyword>
<dbReference type="GO" id="GO:0003723">
    <property type="term" value="F:RNA binding"/>
    <property type="evidence" value="ECO:0007669"/>
    <property type="project" value="UniProtKB-UniRule"/>
</dbReference>
<dbReference type="Proteomes" id="UP000308724">
    <property type="component" value="Unassembled WGS sequence"/>
</dbReference>
<dbReference type="EMBL" id="QZBZ01000446">
    <property type="protein sequence ID" value="TIA29411.1"/>
    <property type="molecule type" value="Genomic_DNA"/>
</dbReference>
<comment type="cofactor">
    <cofactor evidence="2">
        <name>Mg(2+)</name>
        <dbReference type="ChEBI" id="CHEBI:18420"/>
    </cofactor>
</comment>
<comment type="cofactor">
    <cofactor evidence="1">
        <name>Mn(2+)</name>
        <dbReference type="ChEBI" id="CHEBI:29035"/>
    </cofactor>
</comment>
<feature type="domain" description="RNase III" evidence="16">
    <location>
        <begin position="1614"/>
        <end position="1797"/>
    </location>
</feature>
<dbReference type="InterPro" id="IPR027417">
    <property type="entry name" value="P-loop_NTPase"/>
</dbReference>
<keyword evidence="13" id="KW-0464">Manganese</keyword>
<evidence type="ECO:0000256" key="5">
    <source>
        <dbReference type="ARBA" id="ARBA00022737"/>
    </source>
</evidence>
<evidence type="ECO:0000256" key="3">
    <source>
        <dbReference type="ARBA" id="ARBA00022721"/>
    </source>
</evidence>
<dbReference type="Pfam" id="PF00270">
    <property type="entry name" value="DEAD"/>
    <property type="match status" value="1"/>
</dbReference>
<dbReference type="FunFam" id="3.40.50.300:FF:001669">
    <property type="entry name" value="Dicer-like protein 1"/>
    <property type="match status" value="1"/>
</dbReference>
<keyword evidence="8" id="KW-0347">Helicase</keyword>
<dbReference type="InterPro" id="IPR016161">
    <property type="entry name" value="Ald_DH/histidinol_DH"/>
</dbReference>
<dbReference type="GO" id="GO:0005524">
    <property type="term" value="F:ATP binding"/>
    <property type="evidence" value="ECO:0007669"/>
    <property type="project" value="UniProtKB-KW"/>
</dbReference>
<dbReference type="InterPro" id="IPR005034">
    <property type="entry name" value="Dicer_dimerisation"/>
</dbReference>
<evidence type="ECO:0000259" key="16">
    <source>
        <dbReference type="PROSITE" id="PS50142"/>
    </source>
</evidence>
<dbReference type="GO" id="GO:0005634">
    <property type="term" value="C:nucleus"/>
    <property type="evidence" value="ECO:0007669"/>
    <property type="project" value="TreeGrafter"/>
</dbReference>
<dbReference type="PROSITE" id="PS51327">
    <property type="entry name" value="DICER_DSRBF"/>
    <property type="match status" value="1"/>
</dbReference>
<dbReference type="SUPFAM" id="SSF52540">
    <property type="entry name" value="P-loop containing nucleoside triphosphate hydrolases"/>
    <property type="match status" value="1"/>
</dbReference>
<dbReference type="InterPro" id="IPR014001">
    <property type="entry name" value="Helicase_ATP-bd"/>
</dbReference>
<evidence type="ECO:0000256" key="13">
    <source>
        <dbReference type="ARBA" id="ARBA00023211"/>
    </source>
</evidence>
<dbReference type="SMART" id="SM00535">
    <property type="entry name" value="RIBOc"/>
    <property type="match status" value="2"/>
</dbReference>
<evidence type="ECO:0000256" key="6">
    <source>
        <dbReference type="ARBA" id="ARBA00022741"/>
    </source>
</evidence>
<dbReference type="Pfam" id="PF00271">
    <property type="entry name" value="Helicase_C"/>
    <property type="match status" value="1"/>
</dbReference>
<dbReference type="CDD" id="cd00593">
    <property type="entry name" value="RIBOc"/>
    <property type="match status" value="2"/>
</dbReference>
<evidence type="ECO:0000256" key="1">
    <source>
        <dbReference type="ARBA" id="ARBA00001936"/>
    </source>
</evidence>
<dbReference type="GO" id="GO:0016620">
    <property type="term" value="F:oxidoreductase activity, acting on the aldehyde or oxo group of donors, NAD or NADP as acceptor"/>
    <property type="evidence" value="ECO:0007669"/>
    <property type="project" value="InterPro"/>
</dbReference>
<dbReference type="Pfam" id="PF00171">
    <property type="entry name" value="Aldedh"/>
    <property type="match status" value="1"/>
</dbReference>
<dbReference type="PROSITE" id="PS51192">
    <property type="entry name" value="HELICASE_ATP_BIND_1"/>
    <property type="match status" value="1"/>
</dbReference>
<dbReference type="GO" id="GO:0030422">
    <property type="term" value="P:siRNA processing"/>
    <property type="evidence" value="ECO:0007669"/>
    <property type="project" value="TreeGrafter"/>
</dbReference>
<dbReference type="PANTHER" id="PTHR14950:SF37">
    <property type="entry name" value="ENDORIBONUCLEASE DICER"/>
    <property type="match status" value="1"/>
</dbReference>
<dbReference type="InterPro" id="IPR016162">
    <property type="entry name" value="Ald_DH_N"/>
</dbReference>
<evidence type="ECO:0000256" key="2">
    <source>
        <dbReference type="ARBA" id="ARBA00001946"/>
    </source>
</evidence>